<comment type="pathway">
    <text evidence="4">Lipid metabolism.</text>
</comment>
<dbReference type="EC" id="2.7.7.41" evidence="6 18"/>
<evidence type="ECO:0000256" key="1">
    <source>
        <dbReference type="ARBA" id="ARBA00001698"/>
    </source>
</evidence>
<evidence type="ECO:0000256" key="4">
    <source>
        <dbReference type="ARBA" id="ARBA00005189"/>
    </source>
</evidence>
<keyword evidence="14" id="KW-0443">Lipid metabolism</keyword>
<dbReference type="GO" id="GO:0004605">
    <property type="term" value="F:phosphatidate cytidylyltransferase activity"/>
    <property type="evidence" value="ECO:0007669"/>
    <property type="project" value="UniProtKB-EC"/>
</dbReference>
<evidence type="ECO:0000256" key="11">
    <source>
        <dbReference type="ARBA" id="ARBA00022692"/>
    </source>
</evidence>
<dbReference type="PANTHER" id="PTHR46382">
    <property type="entry name" value="PHOSPHATIDATE CYTIDYLYLTRANSFERASE"/>
    <property type="match status" value="1"/>
</dbReference>
<name>A0ABV1DYA7_9FIRM</name>
<feature type="transmembrane region" description="Helical" evidence="19">
    <location>
        <begin position="103"/>
        <end position="121"/>
    </location>
</feature>
<dbReference type="PROSITE" id="PS01315">
    <property type="entry name" value="CDS"/>
    <property type="match status" value="1"/>
</dbReference>
<evidence type="ECO:0000256" key="14">
    <source>
        <dbReference type="ARBA" id="ARBA00023098"/>
    </source>
</evidence>
<dbReference type="Proteomes" id="UP001489509">
    <property type="component" value="Unassembled WGS sequence"/>
</dbReference>
<evidence type="ECO:0000256" key="5">
    <source>
        <dbReference type="ARBA" id="ARBA00010185"/>
    </source>
</evidence>
<keyword evidence="12 18" id="KW-0548">Nucleotidyltransferase</keyword>
<feature type="transmembrane region" description="Helical" evidence="19">
    <location>
        <begin position="169"/>
        <end position="188"/>
    </location>
</feature>
<keyword evidence="21" id="KW-1185">Reference proteome</keyword>
<keyword evidence="8" id="KW-1003">Cell membrane</keyword>
<keyword evidence="10 18" id="KW-0808">Transferase</keyword>
<feature type="transmembrane region" description="Helical" evidence="19">
    <location>
        <begin position="127"/>
        <end position="148"/>
    </location>
</feature>
<comment type="subcellular location">
    <subcellularLocation>
        <location evidence="2">Cell membrane</location>
        <topology evidence="2">Multi-pass membrane protein</topology>
    </subcellularLocation>
</comment>
<dbReference type="RefSeq" id="WP_349217729.1">
    <property type="nucleotide sequence ID" value="NZ_JBBMFD010000001.1"/>
</dbReference>
<keyword evidence="15 19" id="KW-0472">Membrane</keyword>
<evidence type="ECO:0000256" key="10">
    <source>
        <dbReference type="ARBA" id="ARBA00022679"/>
    </source>
</evidence>
<organism evidence="20 21">
    <name type="scientific">Solibaculum intestinale</name>
    <dbReference type="NCBI Taxonomy" id="3133165"/>
    <lineage>
        <taxon>Bacteria</taxon>
        <taxon>Bacillati</taxon>
        <taxon>Bacillota</taxon>
        <taxon>Clostridia</taxon>
        <taxon>Eubacteriales</taxon>
        <taxon>Oscillospiraceae</taxon>
        <taxon>Solibaculum</taxon>
    </lineage>
</organism>
<evidence type="ECO:0000256" key="2">
    <source>
        <dbReference type="ARBA" id="ARBA00004651"/>
    </source>
</evidence>
<accession>A0ABV1DYA7</accession>
<sequence length="269" mass="29845">MKQRIITGALCAVLLLPVLFFYNTLIFNLVIAIISAVSVFEVLQAAGLHKNPAFLAVCILFAAGVPFVSFTYFSFLSFFFMALIFVVLIFTKNSLNFEKVGTVFPMLVFVPFGMAATVYLRDFNEHGLFYLFLAMIGSWVTDIGAYFIGSFWGKHKLIERISPKKTVEGAIGGFVSCIVCFALAAWIYQHFFLGDTATVSIWMLVLLSIPCSLVGMVGDLAASLVKRNCHVKDYGNILPGHGGMLDRFDSFVFVTPLIYCAVYFIPFIS</sequence>
<feature type="transmembrane region" description="Helical" evidence="19">
    <location>
        <begin position="75"/>
        <end position="91"/>
    </location>
</feature>
<feature type="transmembrane region" description="Helical" evidence="19">
    <location>
        <begin position="251"/>
        <end position="268"/>
    </location>
</feature>
<keyword evidence="16" id="KW-0594">Phospholipid biosynthesis</keyword>
<comment type="caution">
    <text evidence="20">The sequence shown here is derived from an EMBL/GenBank/DDBJ whole genome shotgun (WGS) entry which is preliminary data.</text>
</comment>
<keyword evidence="17" id="KW-1208">Phospholipid metabolism</keyword>
<evidence type="ECO:0000256" key="12">
    <source>
        <dbReference type="ARBA" id="ARBA00022695"/>
    </source>
</evidence>
<evidence type="ECO:0000256" key="17">
    <source>
        <dbReference type="ARBA" id="ARBA00023264"/>
    </source>
</evidence>
<dbReference type="InterPro" id="IPR000374">
    <property type="entry name" value="PC_trans"/>
</dbReference>
<gene>
    <name evidence="20" type="ORF">WMO26_01360</name>
</gene>
<dbReference type="Pfam" id="PF01148">
    <property type="entry name" value="CTP_transf_1"/>
    <property type="match status" value="1"/>
</dbReference>
<evidence type="ECO:0000313" key="21">
    <source>
        <dbReference type="Proteomes" id="UP001489509"/>
    </source>
</evidence>
<keyword evidence="11 18" id="KW-0812">Transmembrane</keyword>
<evidence type="ECO:0000256" key="16">
    <source>
        <dbReference type="ARBA" id="ARBA00023209"/>
    </source>
</evidence>
<protein>
    <recommendedName>
        <fullName evidence="7 18">Phosphatidate cytidylyltransferase</fullName>
        <ecNumber evidence="6 18">2.7.7.41</ecNumber>
    </recommendedName>
</protein>
<comment type="catalytic activity">
    <reaction evidence="1 18">
        <text>a 1,2-diacyl-sn-glycero-3-phosphate + CTP + H(+) = a CDP-1,2-diacyl-sn-glycerol + diphosphate</text>
        <dbReference type="Rhea" id="RHEA:16229"/>
        <dbReference type="ChEBI" id="CHEBI:15378"/>
        <dbReference type="ChEBI" id="CHEBI:33019"/>
        <dbReference type="ChEBI" id="CHEBI:37563"/>
        <dbReference type="ChEBI" id="CHEBI:58332"/>
        <dbReference type="ChEBI" id="CHEBI:58608"/>
        <dbReference type="EC" id="2.7.7.41"/>
    </reaction>
</comment>
<keyword evidence="9" id="KW-0444">Lipid biosynthesis</keyword>
<evidence type="ECO:0000256" key="13">
    <source>
        <dbReference type="ARBA" id="ARBA00022989"/>
    </source>
</evidence>
<evidence type="ECO:0000256" key="15">
    <source>
        <dbReference type="ARBA" id="ARBA00023136"/>
    </source>
</evidence>
<evidence type="ECO:0000256" key="18">
    <source>
        <dbReference type="RuleBase" id="RU003938"/>
    </source>
</evidence>
<proteinExistence type="inferred from homology"/>
<comment type="pathway">
    <text evidence="3 18">Phospholipid metabolism; CDP-diacylglycerol biosynthesis; CDP-diacylglycerol from sn-glycerol 3-phosphate: step 3/3.</text>
</comment>
<evidence type="ECO:0000313" key="20">
    <source>
        <dbReference type="EMBL" id="MEQ2439470.1"/>
    </source>
</evidence>
<evidence type="ECO:0000256" key="7">
    <source>
        <dbReference type="ARBA" id="ARBA00019373"/>
    </source>
</evidence>
<evidence type="ECO:0000256" key="3">
    <source>
        <dbReference type="ARBA" id="ARBA00005119"/>
    </source>
</evidence>
<dbReference type="PANTHER" id="PTHR46382:SF1">
    <property type="entry name" value="PHOSPHATIDATE CYTIDYLYLTRANSFERASE"/>
    <property type="match status" value="1"/>
</dbReference>
<evidence type="ECO:0000256" key="8">
    <source>
        <dbReference type="ARBA" id="ARBA00022475"/>
    </source>
</evidence>
<reference evidence="20 21" key="1">
    <citation type="submission" date="2024-03" db="EMBL/GenBank/DDBJ databases">
        <title>Human intestinal bacterial collection.</title>
        <authorList>
            <person name="Pauvert C."/>
            <person name="Hitch T.C.A."/>
            <person name="Clavel T."/>
        </authorList>
    </citation>
    <scope>NUCLEOTIDE SEQUENCE [LARGE SCALE GENOMIC DNA]</scope>
    <source>
        <strain evidence="20 21">CLA-JM-H44</strain>
    </source>
</reference>
<keyword evidence="13 19" id="KW-1133">Transmembrane helix</keyword>
<comment type="similarity">
    <text evidence="5 18">Belongs to the CDS family.</text>
</comment>
<evidence type="ECO:0000256" key="6">
    <source>
        <dbReference type="ARBA" id="ARBA00012487"/>
    </source>
</evidence>
<evidence type="ECO:0000256" key="9">
    <source>
        <dbReference type="ARBA" id="ARBA00022516"/>
    </source>
</evidence>
<dbReference type="EMBL" id="JBBMFD010000001">
    <property type="protein sequence ID" value="MEQ2439470.1"/>
    <property type="molecule type" value="Genomic_DNA"/>
</dbReference>
<evidence type="ECO:0000256" key="19">
    <source>
        <dbReference type="SAM" id="Phobius"/>
    </source>
</evidence>
<feature type="transmembrane region" description="Helical" evidence="19">
    <location>
        <begin position="200"/>
        <end position="222"/>
    </location>
</feature>